<dbReference type="EMBL" id="KF900398">
    <property type="protein sequence ID" value="AIE93558.1"/>
    <property type="molecule type" value="Genomic_DNA"/>
</dbReference>
<name>A0A075FQP5_9EURY</name>
<dbReference type="PANTHER" id="PTHR39652">
    <property type="entry name" value="UPF0201 PROTEIN TK1335"/>
    <property type="match status" value="1"/>
</dbReference>
<sequence>MQRTHGHERPRAVVTPLISVSTVVQPHEDPSRVVEAVKAMFSDWIPDVIPSNTDFPNDRSAVMMTGSSESLDTLLEATKNQRILDTALDAMTMELDGGSTGFSLSRQAALAGKASFVISERAMGGEIRVGLTGDGLAGWLEQRTSHAGRDSVPRSVGDGLAMTDEGEPVEWFNREGNRTIGED</sequence>
<accession>A0A075FQP5</accession>
<proteinExistence type="predicted"/>
<dbReference type="Gene3D" id="3.30.1440.10">
    <property type="match status" value="1"/>
</dbReference>
<dbReference type="InterPro" id="IPR002739">
    <property type="entry name" value="PAB1135-like"/>
</dbReference>
<dbReference type="InterPro" id="IPR022803">
    <property type="entry name" value="Ribosomal_uL5_dom_sf"/>
</dbReference>
<dbReference type="AlphaFoldDB" id="A0A075FQP5"/>
<dbReference type="SUPFAM" id="SSF55282">
    <property type="entry name" value="RL5-like"/>
    <property type="match status" value="1"/>
</dbReference>
<evidence type="ECO:0000313" key="2">
    <source>
        <dbReference type="EMBL" id="AIE93558.1"/>
    </source>
</evidence>
<evidence type="ECO:0000256" key="1">
    <source>
        <dbReference type="SAM" id="MobiDB-lite"/>
    </source>
</evidence>
<organism evidence="2">
    <name type="scientific">uncultured marine group II/III euryarchaeote AD1000_38_F07</name>
    <dbReference type="NCBI Taxonomy" id="1457761"/>
    <lineage>
        <taxon>Archaea</taxon>
        <taxon>Methanobacteriati</taxon>
        <taxon>Methanobacteriota</taxon>
        <taxon>environmental samples</taxon>
    </lineage>
</organism>
<protein>
    <submittedName>
        <fullName evidence="2">Uncharacterized protein</fullName>
    </submittedName>
</protein>
<reference evidence="2" key="1">
    <citation type="journal article" date="2014" name="Genome Biol. Evol.">
        <title>Pangenome evidence for extensive interdomain horizontal transfer affecting lineage core and shell genes in uncultured planktonic thaumarchaeota and euryarchaeota.</title>
        <authorList>
            <person name="Deschamps P."/>
            <person name="Zivanovic Y."/>
            <person name="Moreira D."/>
            <person name="Rodriguez-Valera F."/>
            <person name="Lopez-Garcia P."/>
        </authorList>
    </citation>
    <scope>NUCLEOTIDE SEQUENCE</scope>
</reference>
<dbReference type="PANTHER" id="PTHR39652:SF1">
    <property type="entry name" value="UPF0201 PROTEIN TK1335"/>
    <property type="match status" value="1"/>
</dbReference>
<feature type="region of interest" description="Disordered" evidence="1">
    <location>
        <begin position="145"/>
        <end position="164"/>
    </location>
</feature>